<keyword evidence="1" id="KW-0902">Two-component regulatory system</keyword>
<dbReference type="EMBL" id="CM001222">
    <property type="protein sequence ID" value="AES76910.1"/>
    <property type="molecule type" value="Genomic_DNA"/>
</dbReference>
<dbReference type="PaxDb" id="3880-AES76910"/>
<gene>
    <name evidence="7" type="ordered locus">MTR_6g088950</name>
</gene>
<organism evidence="7 9">
    <name type="scientific">Medicago truncatula</name>
    <name type="common">Barrel medic</name>
    <name type="synonym">Medicago tribuloides</name>
    <dbReference type="NCBI Taxonomy" id="3880"/>
    <lineage>
        <taxon>Eukaryota</taxon>
        <taxon>Viridiplantae</taxon>
        <taxon>Streptophyta</taxon>
        <taxon>Embryophyta</taxon>
        <taxon>Tracheophyta</taxon>
        <taxon>Spermatophyta</taxon>
        <taxon>Magnoliopsida</taxon>
        <taxon>eudicotyledons</taxon>
        <taxon>Gunneridae</taxon>
        <taxon>Pentapetalae</taxon>
        <taxon>rosids</taxon>
        <taxon>fabids</taxon>
        <taxon>Fabales</taxon>
        <taxon>Fabaceae</taxon>
        <taxon>Papilionoideae</taxon>
        <taxon>50 kb inversion clade</taxon>
        <taxon>NPAAA clade</taxon>
        <taxon>Hologalegina</taxon>
        <taxon>IRL clade</taxon>
        <taxon>Trifolieae</taxon>
        <taxon>Medicago</taxon>
    </lineage>
</organism>
<dbReference type="EnsemblPlants" id="AES76910">
    <property type="protein sequence ID" value="AES76910"/>
    <property type="gene ID" value="MTR_6g088950"/>
</dbReference>
<dbReference type="InterPro" id="IPR045279">
    <property type="entry name" value="ARR-like"/>
</dbReference>
<keyword evidence="5" id="KW-0812">Transmembrane</keyword>
<comment type="caution">
    <text evidence="4">Lacks conserved residue(s) required for the propagation of feature annotation.</text>
</comment>
<keyword evidence="2" id="KW-0805">Transcription regulation</keyword>
<sequence length="211" mass="24322">MPLFIAEKLLAMNNKEKCKKCLIQTAKDAHHALVTLFVKKKNALVTLRNSKGLFDLIIGEFHIFVMNGFEFQKQIQDEFQLPIIVMSKDNTSDIISMTLEHGATHYIVKPFCPEDLRDIWKYAMEAKKNKLFIDSLFAASEEEETSTDQLQTKKKCSKRKSFGNHQGEWEFGVVKMKGSCDDFTKFLINFKLPFILAIITTLSFTTFLFCL</sequence>
<dbReference type="Pfam" id="PF00072">
    <property type="entry name" value="Response_reg"/>
    <property type="match status" value="1"/>
</dbReference>
<reference evidence="7 9" key="1">
    <citation type="journal article" date="2011" name="Nature">
        <title>The Medicago genome provides insight into the evolution of rhizobial symbioses.</title>
        <authorList>
            <person name="Young N.D."/>
            <person name="Debelle F."/>
            <person name="Oldroyd G.E."/>
            <person name="Geurts R."/>
            <person name="Cannon S.B."/>
            <person name="Udvardi M.K."/>
            <person name="Benedito V.A."/>
            <person name="Mayer K.F."/>
            <person name="Gouzy J."/>
            <person name="Schoof H."/>
            <person name="Van de Peer Y."/>
            <person name="Proost S."/>
            <person name="Cook D.R."/>
            <person name="Meyers B.C."/>
            <person name="Spannagl M."/>
            <person name="Cheung F."/>
            <person name="De Mita S."/>
            <person name="Krishnakumar V."/>
            <person name="Gundlach H."/>
            <person name="Zhou S."/>
            <person name="Mudge J."/>
            <person name="Bharti A.K."/>
            <person name="Murray J.D."/>
            <person name="Naoumkina M.A."/>
            <person name="Rosen B."/>
            <person name="Silverstein K.A."/>
            <person name="Tang H."/>
            <person name="Rombauts S."/>
            <person name="Zhao P.X."/>
            <person name="Zhou P."/>
            <person name="Barbe V."/>
            <person name="Bardou P."/>
            <person name="Bechner M."/>
            <person name="Bellec A."/>
            <person name="Berger A."/>
            <person name="Berges H."/>
            <person name="Bidwell S."/>
            <person name="Bisseling T."/>
            <person name="Choisne N."/>
            <person name="Couloux A."/>
            <person name="Denny R."/>
            <person name="Deshpande S."/>
            <person name="Dai X."/>
            <person name="Doyle J.J."/>
            <person name="Dudez A.M."/>
            <person name="Farmer A.D."/>
            <person name="Fouteau S."/>
            <person name="Franken C."/>
            <person name="Gibelin C."/>
            <person name="Gish J."/>
            <person name="Goldstein S."/>
            <person name="Gonzalez A.J."/>
            <person name="Green P.J."/>
            <person name="Hallab A."/>
            <person name="Hartog M."/>
            <person name="Hua A."/>
            <person name="Humphray S.J."/>
            <person name="Jeong D.H."/>
            <person name="Jing Y."/>
            <person name="Jocker A."/>
            <person name="Kenton S.M."/>
            <person name="Kim D.J."/>
            <person name="Klee K."/>
            <person name="Lai H."/>
            <person name="Lang C."/>
            <person name="Lin S."/>
            <person name="Macmil S.L."/>
            <person name="Magdelenat G."/>
            <person name="Matthews L."/>
            <person name="McCorrison J."/>
            <person name="Monaghan E.L."/>
            <person name="Mun J.H."/>
            <person name="Najar F.Z."/>
            <person name="Nicholson C."/>
            <person name="Noirot C."/>
            <person name="O'Bleness M."/>
            <person name="Paule C.R."/>
            <person name="Poulain J."/>
            <person name="Prion F."/>
            <person name="Qin B."/>
            <person name="Qu C."/>
            <person name="Retzel E.F."/>
            <person name="Riddle C."/>
            <person name="Sallet E."/>
            <person name="Samain S."/>
            <person name="Samson N."/>
            <person name="Sanders I."/>
            <person name="Saurat O."/>
            <person name="Scarpelli C."/>
            <person name="Schiex T."/>
            <person name="Segurens B."/>
            <person name="Severin A.J."/>
            <person name="Sherrier D.J."/>
            <person name="Shi R."/>
            <person name="Sims S."/>
            <person name="Singer S.R."/>
            <person name="Sinharoy S."/>
            <person name="Sterck L."/>
            <person name="Viollet A."/>
            <person name="Wang B.B."/>
            <person name="Wang K."/>
            <person name="Wang M."/>
            <person name="Wang X."/>
            <person name="Warfsmann J."/>
            <person name="Weissenbach J."/>
            <person name="White D.D."/>
            <person name="White J.D."/>
            <person name="Wiley G.B."/>
            <person name="Wincker P."/>
            <person name="Xing Y."/>
            <person name="Yang L."/>
            <person name="Yao Z."/>
            <person name="Ying F."/>
            <person name="Zhai J."/>
            <person name="Zhou L."/>
            <person name="Zuber A."/>
            <person name="Denarie J."/>
            <person name="Dixon R.A."/>
            <person name="May G.D."/>
            <person name="Schwartz D.C."/>
            <person name="Rogers J."/>
            <person name="Quetier F."/>
            <person name="Town C.D."/>
            <person name="Roe B.A."/>
        </authorList>
    </citation>
    <scope>NUCLEOTIDE SEQUENCE [LARGE SCALE GENOMIC DNA]</scope>
    <source>
        <strain evidence="7">A17</strain>
        <strain evidence="8 9">cv. Jemalong A17</strain>
    </source>
</reference>
<dbReference type="GO" id="GO:0009736">
    <property type="term" value="P:cytokinin-activated signaling pathway"/>
    <property type="evidence" value="ECO:0007669"/>
    <property type="project" value="InterPro"/>
</dbReference>
<dbReference type="Gene3D" id="3.40.50.2300">
    <property type="match status" value="1"/>
</dbReference>
<evidence type="ECO:0000256" key="4">
    <source>
        <dbReference type="PROSITE-ProRule" id="PRU00169"/>
    </source>
</evidence>
<feature type="transmembrane region" description="Helical" evidence="5">
    <location>
        <begin position="192"/>
        <end position="210"/>
    </location>
</feature>
<evidence type="ECO:0000256" key="1">
    <source>
        <dbReference type="ARBA" id="ARBA00023012"/>
    </source>
</evidence>
<evidence type="ECO:0000256" key="3">
    <source>
        <dbReference type="ARBA" id="ARBA00023163"/>
    </source>
</evidence>
<dbReference type="PANTHER" id="PTHR43874:SF19">
    <property type="entry name" value="RESPONSE REGULATOR 23-RELATED"/>
    <property type="match status" value="1"/>
</dbReference>
<dbReference type="InterPro" id="IPR011006">
    <property type="entry name" value="CheY-like_superfamily"/>
</dbReference>
<dbReference type="SUPFAM" id="SSF52172">
    <property type="entry name" value="CheY-like"/>
    <property type="match status" value="1"/>
</dbReference>
<accession>G7KPX8</accession>
<reference evidence="7 9" key="2">
    <citation type="journal article" date="2014" name="BMC Genomics">
        <title>An improved genome release (version Mt4.0) for the model legume Medicago truncatula.</title>
        <authorList>
            <person name="Tang H."/>
            <person name="Krishnakumar V."/>
            <person name="Bidwell S."/>
            <person name="Rosen B."/>
            <person name="Chan A."/>
            <person name="Zhou S."/>
            <person name="Gentzbittel L."/>
            <person name="Childs K.L."/>
            <person name="Yandell M."/>
            <person name="Gundlach H."/>
            <person name="Mayer K.F."/>
            <person name="Schwartz D.C."/>
            <person name="Town C.D."/>
        </authorList>
    </citation>
    <scope>GENOME REANNOTATION</scope>
    <source>
        <strain evidence="8 9">cv. Jemalong A17</strain>
    </source>
</reference>
<feature type="domain" description="Response regulatory" evidence="6">
    <location>
        <begin position="1"/>
        <end position="124"/>
    </location>
</feature>
<dbReference type="SMART" id="SM00448">
    <property type="entry name" value="REC"/>
    <property type="match status" value="1"/>
</dbReference>
<keyword evidence="9" id="KW-1185">Reference proteome</keyword>
<dbReference type="InterPro" id="IPR001789">
    <property type="entry name" value="Sig_transdc_resp-reg_receiver"/>
</dbReference>
<keyword evidence="3" id="KW-0804">Transcription</keyword>
<reference evidence="8" key="3">
    <citation type="submission" date="2015-04" db="UniProtKB">
        <authorList>
            <consortium name="EnsemblPlants"/>
        </authorList>
    </citation>
    <scope>IDENTIFICATION</scope>
    <source>
        <strain evidence="8">cv. Jemalong A17</strain>
    </source>
</reference>
<evidence type="ECO:0000259" key="6">
    <source>
        <dbReference type="PROSITE" id="PS50110"/>
    </source>
</evidence>
<proteinExistence type="predicted"/>
<evidence type="ECO:0000313" key="9">
    <source>
        <dbReference type="Proteomes" id="UP000002051"/>
    </source>
</evidence>
<protein>
    <submittedName>
        <fullName evidence="7">Response regulator receiver domain protein</fullName>
    </submittedName>
</protein>
<name>G7KPX8_MEDTR</name>
<dbReference type="HOGENOM" id="CLU_1306492_0_0_1"/>
<dbReference type="Proteomes" id="UP000002051">
    <property type="component" value="Chromosome 6"/>
</dbReference>
<evidence type="ECO:0000256" key="5">
    <source>
        <dbReference type="SAM" id="Phobius"/>
    </source>
</evidence>
<evidence type="ECO:0000313" key="8">
    <source>
        <dbReference type="EnsemblPlants" id="AES76910"/>
    </source>
</evidence>
<dbReference type="AlphaFoldDB" id="G7KPX8"/>
<dbReference type="GO" id="GO:0000160">
    <property type="term" value="P:phosphorelay signal transduction system"/>
    <property type="evidence" value="ECO:0007669"/>
    <property type="project" value="UniProtKB-KW"/>
</dbReference>
<keyword evidence="5" id="KW-1133">Transmembrane helix</keyword>
<evidence type="ECO:0000313" key="7">
    <source>
        <dbReference type="EMBL" id="AES76910.1"/>
    </source>
</evidence>
<dbReference type="eggNOG" id="KOG1601">
    <property type="taxonomic scope" value="Eukaryota"/>
</dbReference>
<evidence type="ECO:0000256" key="2">
    <source>
        <dbReference type="ARBA" id="ARBA00023015"/>
    </source>
</evidence>
<dbReference type="PROSITE" id="PS50110">
    <property type="entry name" value="RESPONSE_REGULATORY"/>
    <property type="match status" value="1"/>
</dbReference>
<keyword evidence="5" id="KW-0472">Membrane</keyword>
<dbReference type="PANTHER" id="PTHR43874">
    <property type="entry name" value="TWO-COMPONENT RESPONSE REGULATOR"/>
    <property type="match status" value="1"/>
</dbReference>